<proteinExistence type="predicted"/>
<sequence length="112" mass="13597">MTSLNQDYVYQMQLDRFNIFQSQDLKNSHFDVKFLIDGKELYAHKFVITSVSKTMDAWLCDRWSSKDEDIIIETYSYHNFYQFIQFLYIGNCDITDENIYDFVDMAEFYDVR</sequence>
<protein>
    <submittedName>
        <fullName evidence="2">BTB domain-containing protein</fullName>
    </submittedName>
</protein>
<evidence type="ECO:0000313" key="2">
    <source>
        <dbReference type="WBParaSite" id="ES5_v2.g24033.t1"/>
    </source>
</evidence>
<evidence type="ECO:0000313" key="1">
    <source>
        <dbReference type="Proteomes" id="UP000887579"/>
    </source>
</evidence>
<name>A0AC34G309_9BILA</name>
<dbReference type="Proteomes" id="UP000887579">
    <property type="component" value="Unplaced"/>
</dbReference>
<organism evidence="1 2">
    <name type="scientific">Panagrolaimus sp. ES5</name>
    <dbReference type="NCBI Taxonomy" id="591445"/>
    <lineage>
        <taxon>Eukaryota</taxon>
        <taxon>Metazoa</taxon>
        <taxon>Ecdysozoa</taxon>
        <taxon>Nematoda</taxon>
        <taxon>Chromadorea</taxon>
        <taxon>Rhabditida</taxon>
        <taxon>Tylenchina</taxon>
        <taxon>Panagrolaimomorpha</taxon>
        <taxon>Panagrolaimoidea</taxon>
        <taxon>Panagrolaimidae</taxon>
        <taxon>Panagrolaimus</taxon>
    </lineage>
</organism>
<reference evidence="2" key="1">
    <citation type="submission" date="2022-11" db="UniProtKB">
        <authorList>
            <consortium name="WormBaseParasite"/>
        </authorList>
    </citation>
    <scope>IDENTIFICATION</scope>
</reference>
<accession>A0AC34G309</accession>
<dbReference type="WBParaSite" id="ES5_v2.g24033.t1">
    <property type="protein sequence ID" value="ES5_v2.g24033.t1"/>
    <property type="gene ID" value="ES5_v2.g24033"/>
</dbReference>